<dbReference type="AlphaFoldDB" id="A0A2S9IIE0"/>
<dbReference type="PROSITE" id="PS51352">
    <property type="entry name" value="THIOREDOXIN_2"/>
    <property type="match status" value="1"/>
</dbReference>
<evidence type="ECO:0000256" key="1">
    <source>
        <dbReference type="ARBA" id="ARBA00023284"/>
    </source>
</evidence>
<evidence type="ECO:0000259" key="2">
    <source>
        <dbReference type="PROSITE" id="PS51352"/>
    </source>
</evidence>
<keyword evidence="4" id="KW-1185">Reference proteome</keyword>
<dbReference type="InterPro" id="IPR017937">
    <property type="entry name" value="Thioredoxin_CS"/>
</dbReference>
<dbReference type="GO" id="GO:0016209">
    <property type="term" value="F:antioxidant activity"/>
    <property type="evidence" value="ECO:0007669"/>
    <property type="project" value="InterPro"/>
</dbReference>
<evidence type="ECO:0000313" key="3">
    <source>
        <dbReference type="EMBL" id="PRD17553.1"/>
    </source>
</evidence>
<dbReference type="InterPro" id="IPR050553">
    <property type="entry name" value="Thioredoxin_ResA/DsbE_sf"/>
</dbReference>
<dbReference type="SUPFAM" id="SSF52833">
    <property type="entry name" value="Thioredoxin-like"/>
    <property type="match status" value="1"/>
</dbReference>
<gene>
    <name evidence="3" type="ORF">CQW29_00420</name>
</gene>
<keyword evidence="1" id="KW-0676">Redox-active center</keyword>
<dbReference type="PANTHER" id="PTHR42852:SF17">
    <property type="entry name" value="THIOREDOXIN-LIKE PROTEIN HI_1115"/>
    <property type="match status" value="1"/>
</dbReference>
<comment type="caution">
    <text evidence="3">The sequence shown here is derived from an EMBL/GenBank/DDBJ whole genome shotgun (WGS) entry which is preliminary data.</text>
</comment>
<protein>
    <submittedName>
        <fullName evidence="3">Protein disulfide oxidoreductase</fullName>
    </submittedName>
</protein>
<proteinExistence type="predicted"/>
<dbReference type="PROSITE" id="PS00194">
    <property type="entry name" value="THIOREDOXIN_1"/>
    <property type="match status" value="1"/>
</dbReference>
<reference evidence="3 4" key="1">
    <citation type="submission" date="2017-10" db="EMBL/GenBank/DDBJ databases">
        <title>Draft genome of two endophytic bacteria isolated from 'guarana' Paullinia cupana (Mart.) Ducke.</title>
        <authorList>
            <person name="Siqueira K.A."/>
            <person name="Liotti R.G."/>
            <person name="Mendes T.A."/>
            <person name="Soares M.A."/>
        </authorList>
    </citation>
    <scope>NUCLEOTIDE SEQUENCE [LARGE SCALE GENOMIC DNA]</scope>
    <source>
        <strain evidence="3 4">342</strain>
    </source>
</reference>
<organism evidence="3 4">
    <name type="scientific">Pantoea coffeiphila</name>
    <dbReference type="NCBI Taxonomy" id="1465635"/>
    <lineage>
        <taxon>Bacteria</taxon>
        <taxon>Pseudomonadati</taxon>
        <taxon>Pseudomonadota</taxon>
        <taxon>Gammaproteobacteria</taxon>
        <taxon>Enterobacterales</taxon>
        <taxon>Erwiniaceae</taxon>
        <taxon>Pantoea</taxon>
    </lineage>
</organism>
<dbReference type="PANTHER" id="PTHR42852">
    <property type="entry name" value="THIOL:DISULFIDE INTERCHANGE PROTEIN DSBE"/>
    <property type="match status" value="1"/>
</dbReference>
<evidence type="ECO:0000313" key="4">
    <source>
        <dbReference type="Proteomes" id="UP000239181"/>
    </source>
</evidence>
<dbReference type="EMBL" id="PDET01000001">
    <property type="protein sequence ID" value="PRD17553.1"/>
    <property type="molecule type" value="Genomic_DNA"/>
</dbReference>
<dbReference type="InterPro" id="IPR036249">
    <property type="entry name" value="Thioredoxin-like_sf"/>
</dbReference>
<name>A0A2S9IIE0_9GAMM</name>
<accession>A0A2S9IIE0</accession>
<dbReference type="InterPro" id="IPR013766">
    <property type="entry name" value="Thioredoxin_domain"/>
</dbReference>
<dbReference type="InterPro" id="IPR000866">
    <property type="entry name" value="AhpC/TSA"/>
</dbReference>
<dbReference type="Gene3D" id="3.40.30.10">
    <property type="entry name" value="Glutaredoxin"/>
    <property type="match status" value="1"/>
</dbReference>
<sequence length="169" mass="18989">MNRFKKVGLYLLLPLLSLILIIRLVDGIRAPDLPADFASQSLHTIDGRDLTLAELSEKKPLLVLFWDRWCAACHDTIPLMIKLNDKRTNVLTVASMSGDDISVVRYLNGHHFNLPVVNDSNGSLAAHWQVTSKPTLLVVAKGEVVSTSSGWTSNTGVLLRLWWVRKWQY</sequence>
<dbReference type="Proteomes" id="UP000239181">
    <property type="component" value="Unassembled WGS sequence"/>
</dbReference>
<dbReference type="GO" id="GO:0015036">
    <property type="term" value="F:disulfide oxidoreductase activity"/>
    <property type="evidence" value="ECO:0007669"/>
    <property type="project" value="UniProtKB-ARBA"/>
</dbReference>
<dbReference type="OrthoDB" id="9796554at2"/>
<dbReference type="Pfam" id="PF00578">
    <property type="entry name" value="AhpC-TSA"/>
    <property type="match status" value="1"/>
</dbReference>
<feature type="domain" description="Thioredoxin" evidence="2">
    <location>
        <begin position="31"/>
        <end position="145"/>
    </location>
</feature>